<dbReference type="OrthoDB" id="4927890at2759"/>
<feature type="compositionally biased region" description="Basic and acidic residues" evidence="5">
    <location>
        <begin position="234"/>
        <end position="243"/>
    </location>
</feature>
<comment type="caution">
    <text evidence="7">The sequence shown here is derived from an EMBL/GenBank/DDBJ whole genome shotgun (WGS) entry which is preliminary data.</text>
</comment>
<keyword evidence="8" id="KW-1185">Reference proteome</keyword>
<keyword evidence="4" id="KW-1015">Disulfide bond</keyword>
<evidence type="ECO:0000256" key="1">
    <source>
        <dbReference type="ARBA" id="ARBA00022656"/>
    </source>
</evidence>
<dbReference type="Pfam" id="PF01375">
    <property type="entry name" value="Enterotoxin_a"/>
    <property type="match status" value="1"/>
</dbReference>
<feature type="compositionally biased region" description="Basic and acidic residues" evidence="5">
    <location>
        <begin position="302"/>
        <end position="317"/>
    </location>
</feature>
<dbReference type="eggNOG" id="ENOG502RFNY">
    <property type="taxonomic scope" value="Eukaryota"/>
</dbReference>
<evidence type="ECO:0000313" key="8">
    <source>
        <dbReference type="Proteomes" id="UP000027238"/>
    </source>
</evidence>
<accession>A0A066XSM0</accession>
<protein>
    <submittedName>
        <fullName evidence="7">Putative cholera enterotoxin subunit A2</fullName>
    </submittedName>
</protein>
<evidence type="ECO:0000256" key="2">
    <source>
        <dbReference type="ARBA" id="ARBA00022729"/>
    </source>
</evidence>
<dbReference type="PRINTS" id="PR00771">
    <property type="entry name" value="ENTEROTOXINA"/>
</dbReference>
<evidence type="ECO:0000313" key="7">
    <source>
        <dbReference type="EMBL" id="KDN71872.1"/>
    </source>
</evidence>
<feature type="region of interest" description="Disordered" evidence="5">
    <location>
        <begin position="206"/>
        <end position="365"/>
    </location>
</feature>
<reference evidence="8" key="1">
    <citation type="journal article" date="2014" name="Genome Announc.">
        <title>Draft genome sequence of Colletotrichum sublineola, a destructive pathogen of cultivated sorghum.</title>
        <authorList>
            <person name="Baroncelli R."/>
            <person name="Sanz-Martin J.M."/>
            <person name="Rech G.E."/>
            <person name="Sukno S.A."/>
            <person name="Thon M.R."/>
        </authorList>
    </citation>
    <scope>NUCLEOTIDE SEQUENCE [LARGE SCALE GENOMIC DNA]</scope>
    <source>
        <strain evidence="8">TX430BB</strain>
    </source>
</reference>
<sequence length="365" mass="41697">MANRHNLFICLYLASLWLLLGRAAPVEQSNPKFLYRYDIRSPDEIKQAGGFLPRGFSEIGDLKPDSDFSIFDHANALSKNSETDAYVSFTTLDHAKQQAVSQEDAAISYIYKVKTTPVMIDVDKTLGDFNPQTITDSFAALGGVHWDQVVSWRKIHRRRFKILRWAKSTKNEDYDKKRYKGLRAGGAEPALAGFPANSEAWNREPWADYKPCKDTGKKEGGDKSANEFADNGEDMGRKGRKDDEDTEEDYSNPFAYDKKDDRRKGGKDNGDTDGQPRDENEDGRYFGDDKDDYYNPFADDTEDHRRKGGKDNKHDDDFYNPFADDTEDHRRKGGKDNKDDDDFSNPFADDTEDHRRKGGKDNKDD</sequence>
<dbReference type="OMA" id="NRSMRIM"/>
<dbReference type="EMBL" id="JMSE01000106">
    <property type="protein sequence ID" value="KDN71872.1"/>
    <property type="molecule type" value="Genomic_DNA"/>
</dbReference>
<proteinExistence type="predicted"/>
<feature type="compositionally biased region" description="Basic and acidic residues" evidence="5">
    <location>
        <begin position="206"/>
        <end position="225"/>
    </location>
</feature>
<feature type="compositionally biased region" description="Basic and acidic residues" evidence="5">
    <location>
        <begin position="352"/>
        <end position="365"/>
    </location>
</feature>
<dbReference type="Proteomes" id="UP000027238">
    <property type="component" value="Unassembled WGS sequence"/>
</dbReference>
<gene>
    <name evidence="7" type="ORF">CSUB01_12685</name>
</gene>
<dbReference type="HOGENOM" id="CLU_759823_0_0_1"/>
<name>A0A066XSM0_COLSU</name>
<evidence type="ECO:0000256" key="3">
    <source>
        <dbReference type="ARBA" id="ARBA00023026"/>
    </source>
</evidence>
<feature type="chain" id="PRO_5001635299" evidence="6">
    <location>
        <begin position="24"/>
        <end position="365"/>
    </location>
</feature>
<dbReference type="Gene3D" id="3.90.210.10">
    <property type="entry name" value="Heat-Labile Enterotoxin, subunit A"/>
    <property type="match status" value="1"/>
</dbReference>
<organism evidence="7 8">
    <name type="scientific">Colletotrichum sublineola</name>
    <name type="common">Sorghum anthracnose fungus</name>
    <dbReference type="NCBI Taxonomy" id="1173701"/>
    <lineage>
        <taxon>Eukaryota</taxon>
        <taxon>Fungi</taxon>
        <taxon>Dikarya</taxon>
        <taxon>Ascomycota</taxon>
        <taxon>Pezizomycotina</taxon>
        <taxon>Sordariomycetes</taxon>
        <taxon>Hypocreomycetidae</taxon>
        <taxon>Glomerellales</taxon>
        <taxon>Glomerellaceae</taxon>
        <taxon>Colletotrichum</taxon>
        <taxon>Colletotrichum graminicola species complex</taxon>
    </lineage>
</organism>
<keyword evidence="1" id="KW-0800">Toxin</keyword>
<keyword evidence="2 6" id="KW-0732">Signal</keyword>
<feature type="compositionally biased region" description="Basic and acidic residues" evidence="5">
    <location>
        <begin position="327"/>
        <end position="338"/>
    </location>
</feature>
<keyword evidence="3" id="KW-0843">Virulence</keyword>
<feature type="non-terminal residue" evidence="7">
    <location>
        <position position="365"/>
    </location>
</feature>
<dbReference type="SUPFAM" id="SSF56399">
    <property type="entry name" value="ADP-ribosylation"/>
    <property type="match status" value="1"/>
</dbReference>
<feature type="signal peptide" evidence="6">
    <location>
        <begin position="1"/>
        <end position="23"/>
    </location>
</feature>
<evidence type="ECO:0000256" key="4">
    <source>
        <dbReference type="ARBA" id="ARBA00023157"/>
    </source>
</evidence>
<evidence type="ECO:0000256" key="6">
    <source>
        <dbReference type="SAM" id="SignalP"/>
    </source>
</evidence>
<feature type="compositionally biased region" description="Basic and acidic residues" evidence="5">
    <location>
        <begin position="256"/>
        <end position="288"/>
    </location>
</feature>
<dbReference type="InterPro" id="IPR001144">
    <property type="entry name" value="Enterotoxin_A"/>
</dbReference>
<evidence type="ECO:0000256" key="5">
    <source>
        <dbReference type="SAM" id="MobiDB-lite"/>
    </source>
</evidence>
<dbReference type="GO" id="GO:0090729">
    <property type="term" value="F:toxin activity"/>
    <property type="evidence" value="ECO:0007669"/>
    <property type="project" value="UniProtKB-KW"/>
</dbReference>
<dbReference type="AlphaFoldDB" id="A0A066XSM0"/>
<dbReference type="STRING" id="1173701.A0A066XSM0"/>